<proteinExistence type="predicted"/>
<dbReference type="SUPFAM" id="SSF51735">
    <property type="entry name" value="NAD(P)-binding Rossmann-fold domains"/>
    <property type="match status" value="1"/>
</dbReference>
<reference evidence="3 4" key="1">
    <citation type="submission" date="2020-04" db="EMBL/GenBank/DDBJ databases">
        <authorList>
            <person name="Klaysubun C."/>
            <person name="Duangmal K."/>
            <person name="Lipun K."/>
        </authorList>
    </citation>
    <scope>NUCLEOTIDE SEQUENCE [LARGE SCALE GENOMIC DNA]</scope>
    <source>
        <strain evidence="3 4">DSM 45300</strain>
    </source>
</reference>
<dbReference type="GO" id="GO:0000166">
    <property type="term" value="F:nucleotide binding"/>
    <property type="evidence" value="ECO:0007669"/>
    <property type="project" value="InterPro"/>
</dbReference>
<evidence type="ECO:0000259" key="2">
    <source>
        <dbReference type="Pfam" id="PF22725"/>
    </source>
</evidence>
<gene>
    <name evidence="3" type="ORF">HF519_05925</name>
</gene>
<evidence type="ECO:0000313" key="3">
    <source>
        <dbReference type="EMBL" id="NMH91138.1"/>
    </source>
</evidence>
<accession>A0A848DEQ9</accession>
<evidence type="ECO:0000259" key="1">
    <source>
        <dbReference type="Pfam" id="PF01408"/>
    </source>
</evidence>
<organism evidence="3 4">
    <name type="scientific">Pseudonocardia bannensis</name>
    <dbReference type="NCBI Taxonomy" id="630973"/>
    <lineage>
        <taxon>Bacteria</taxon>
        <taxon>Bacillati</taxon>
        <taxon>Actinomycetota</taxon>
        <taxon>Actinomycetes</taxon>
        <taxon>Pseudonocardiales</taxon>
        <taxon>Pseudonocardiaceae</taxon>
        <taxon>Pseudonocardia</taxon>
    </lineage>
</organism>
<protein>
    <submittedName>
        <fullName evidence="3">Gfo/Idh/MocA family oxidoreductase</fullName>
    </submittedName>
</protein>
<feature type="domain" description="GFO/IDH/MocA-like oxidoreductase" evidence="2">
    <location>
        <begin position="130"/>
        <end position="240"/>
    </location>
</feature>
<dbReference type="InterPro" id="IPR055170">
    <property type="entry name" value="GFO_IDH_MocA-like_dom"/>
</dbReference>
<dbReference type="SUPFAM" id="SSF55347">
    <property type="entry name" value="Glyceraldehyde-3-phosphate dehydrogenase-like, C-terminal domain"/>
    <property type="match status" value="1"/>
</dbReference>
<dbReference type="PANTHER" id="PTHR43377:SF6">
    <property type="entry name" value="GFO_IDH_MOCA-LIKE OXIDOREDUCTASE N-TERMINAL DOMAIN-CONTAINING PROTEIN"/>
    <property type="match status" value="1"/>
</dbReference>
<feature type="domain" description="Gfo/Idh/MocA-like oxidoreductase N-terminal" evidence="1">
    <location>
        <begin position="7"/>
        <end position="122"/>
    </location>
</feature>
<comment type="caution">
    <text evidence="3">The sequence shown here is derived from an EMBL/GenBank/DDBJ whole genome shotgun (WGS) entry which is preliminary data.</text>
</comment>
<dbReference type="Gene3D" id="3.30.360.10">
    <property type="entry name" value="Dihydrodipicolinate Reductase, domain 2"/>
    <property type="match status" value="1"/>
</dbReference>
<evidence type="ECO:0000313" key="4">
    <source>
        <dbReference type="Proteomes" id="UP000586918"/>
    </source>
</evidence>
<dbReference type="InterPro" id="IPR051450">
    <property type="entry name" value="Gfo/Idh/MocA_Oxidoreductases"/>
</dbReference>
<dbReference type="Proteomes" id="UP000586918">
    <property type="component" value="Unassembled WGS sequence"/>
</dbReference>
<keyword evidence="4" id="KW-1185">Reference proteome</keyword>
<name>A0A848DEQ9_9PSEU</name>
<dbReference type="Pfam" id="PF01408">
    <property type="entry name" value="GFO_IDH_MocA"/>
    <property type="match status" value="1"/>
</dbReference>
<dbReference type="InterPro" id="IPR000683">
    <property type="entry name" value="Gfo/Idh/MocA-like_OxRdtase_N"/>
</dbReference>
<dbReference type="Gene3D" id="3.40.50.720">
    <property type="entry name" value="NAD(P)-binding Rossmann-like Domain"/>
    <property type="match status" value="1"/>
</dbReference>
<dbReference type="AlphaFoldDB" id="A0A848DEQ9"/>
<dbReference type="RefSeq" id="WP_169410893.1">
    <property type="nucleotide sequence ID" value="NZ_JAAXKZ010000013.1"/>
</dbReference>
<dbReference type="EMBL" id="JAAXKZ010000013">
    <property type="protein sequence ID" value="NMH91138.1"/>
    <property type="molecule type" value="Genomic_DNA"/>
</dbReference>
<dbReference type="PANTHER" id="PTHR43377">
    <property type="entry name" value="BILIVERDIN REDUCTASE A"/>
    <property type="match status" value="1"/>
</dbReference>
<sequence>MLQLATRIAVVGYGYWGSKHVRVLASLPGVEVIVIDGVFNRTAEARANYPSVRTADRLEAVLDDVDAVVVATPPTSHAAIALSALNAGKPVLVEKPLATTVADAELMVETASANHVHLMVGHTFEYNAAVRRLKEIVSSGMLGRVLYIDSARLSLGLYQSDVNVIWDLAPHDISIISYLLDEMPRSAAAWAERHVGNGPHADVAYVRLRFDRSGIDAFVRVSWLSPQKVRRVTVVGERKMATYDDMSDNERIRVYDVGVDPTDLSDTSANHAMPVTYRSGDILSPYIPFSEPLFTQDSHFVECVRTGQPPNTPGERGADVVRVLAATDVALATGQLTPVLGCREPVVLEPRLTGPVAL</sequence>
<dbReference type="Pfam" id="PF22725">
    <property type="entry name" value="GFO_IDH_MocA_C3"/>
    <property type="match status" value="1"/>
</dbReference>
<dbReference type="InterPro" id="IPR036291">
    <property type="entry name" value="NAD(P)-bd_dom_sf"/>
</dbReference>